<dbReference type="Proteomes" id="UP000605568">
    <property type="component" value="Unassembled WGS sequence"/>
</dbReference>
<sequence>MSETRDQQVKRVVEAMAVSVLAAGVTALTSSKMHLELNFNAAWHKWPRADQFPGITSFHDPGNLFWLGQRRSARCKGVFAAWEDAGPWTKPVLMQDWSFEEFLEDLADENVSASDWQQLGQLYVEGFKPEQLIRAT</sequence>
<feature type="transmembrane region" description="Helical" evidence="1">
    <location>
        <begin position="12"/>
        <end position="30"/>
    </location>
</feature>
<keyword evidence="3" id="KW-1185">Reference proteome</keyword>
<dbReference type="RefSeq" id="WP_191299975.1">
    <property type="nucleotide sequence ID" value="NZ_BNAR01000006.1"/>
</dbReference>
<evidence type="ECO:0000313" key="2">
    <source>
        <dbReference type="EMBL" id="GHH43690.1"/>
    </source>
</evidence>
<proteinExistence type="predicted"/>
<protein>
    <submittedName>
        <fullName evidence="2">Uncharacterized protein</fullName>
    </submittedName>
</protein>
<dbReference type="EMBL" id="BNAR01000006">
    <property type="protein sequence ID" value="GHH43690.1"/>
    <property type="molecule type" value="Genomic_DNA"/>
</dbReference>
<keyword evidence="1" id="KW-0812">Transmembrane</keyword>
<reference evidence="3" key="1">
    <citation type="journal article" date="2019" name="Int. J. Syst. Evol. Microbiol.">
        <title>The Global Catalogue of Microorganisms (GCM) 10K type strain sequencing project: providing services to taxonomists for standard genome sequencing and annotation.</title>
        <authorList>
            <consortium name="The Broad Institute Genomics Platform"/>
            <consortium name="The Broad Institute Genome Sequencing Center for Infectious Disease"/>
            <person name="Wu L."/>
            <person name="Ma J."/>
        </authorList>
    </citation>
    <scope>NUCLEOTIDE SEQUENCE [LARGE SCALE GENOMIC DNA]</scope>
    <source>
        <strain evidence="3">CGMCC 4.7367</strain>
    </source>
</reference>
<gene>
    <name evidence="2" type="ORF">GCM10017774_41660</name>
</gene>
<accession>A0ABQ3MFA5</accession>
<evidence type="ECO:0000256" key="1">
    <source>
        <dbReference type="SAM" id="Phobius"/>
    </source>
</evidence>
<comment type="caution">
    <text evidence="2">The sequence shown here is derived from an EMBL/GenBank/DDBJ whole genome shotgun (WGS) entry which is preliminary data.</text>
</comment>
<keyword evidence="1" id="KW-0472">Membrane</keyword>
<keyword evidence="1" id="KW-1133">Transmembrane helix</keyword>
<organism evidence="2 3">
    <name type="scientific">Lentzea cavernae</name>
    <dbReference type="NCBI Taxonomy" id="2020703"/>
    <lineage>
        <taxon>Bacteria</taxon>
        <taxon>Bacillati</taxon>
        <taxon>Actinomycetota</taxon>
        <taxon>Actinomycetes</taxon>
        <taxon>Pseudonocardiales</taxon>
        <taxon>Pseudonocardiaceae</taxon>
        <taxon>Lentzea</taxon>
    </lineage>
</organism>
<evidence type="ECO:0000313" key="3">
    <source>
        <dbReference type="Proteomes" id="UP000605568"/>
    </source>
</evidence>
<name>A0ABQ3MFA5_9PSEU</name>